<keyword evidence="2" id="KW-1185">Reference proteome</keyword>
<evidence type="ECO:0000313" key="1">
    <source>
        <dbReference type="EMBL" id="BES79810.1"/>
    </source>
</evidence>
<organism evidence="1 2">
    <name type="scientific">Yersinia phage vB_Yru_GN1</name>
    <dbReference type="NCBI Taxonomy" id="3074381"/>
    <lineage>
        <taxon>Viruses</taxon>
        <taxon>Duplodnaviria</taxon>
        <taxon>Heunggongvirae</taxon>
        <taxon>Uroviricota</taxon>
        <taxon>Caudoviricetes</taxon>
        <taxon>Caudoviricetes incertae sedis</taxon>
        <taxon>Sepahanvirus</taxon>
        <taxon>Sepahanvirus vB-Yru-GN1</taxon>
    </lineage>
</organism>
<dbReference type="Proteomes" id="UP001304813">
    <property type="component" value="Segment"/>
</dbReference>
<accession>A0AA86MGU0</accession>
<name>A0AA86MGU0_9CAUD</name>
<sequence length="179" mass="19838">MKYSVNRTKQALGELQTTLHWAMSIVNPAPAIGALPENLQIRCQSTTLPQAQEETNKVELQGHVINYVGKTTKNGEIPMVFVEGTDALAIGYFTKWQQARWSGDGKDTTGVQRLTKDLKADIKIELMGPDDVVTQTYMLIGAMPRLENGAQLGQTADPMTPNITFEYDDWHITANGVSW</sequence>
<dbReference type="EMBL" id="LC779065">
    <property type="protein sequence ID" value="BES79810.1"/>
    <property type="molecule type" value="Genomic_DNA"/>
</dbReference>
<reference evidence="1 2" key="1">
    <citation type="submission" date="2023-09" db="EMBL/GenBank/DDBJ databases">
        <title>Analysis of phage genome (vB_Yru_GN1) of the bacterium (Yersinia ruckeri).</title>
        <authorList>
            <person name="Ganjoor M.S."/>
            <person name="Bouzari M."/>
            <person name="Soleimani-Delfan A."/>
        </authorList>
    </citation>
    <scope>NUCLEOTIDE SEQUENCE [LARGE SCALE GENOMIC DNA]</scope>
    <source>
        <strain evidence="2">vB_Yru_GN1</strain>
    </source>
</reference>
<evidence type="ECO:0000313" key="2">
    <source>
        <dbReference type="Proteomes" id="UP001304813"/>
    </source>
</evidence>
<protein>
    <submittedName>
        <fullName evidence="1">Baseplate wedge protein</fullName>
    </submittedName>
</protein>
<proteinExistence type="predicted"/>